<proteinExistence type="predicted"/>
<evidence type="ECO:0000313" key="2">
    <source>
        <dbReference type="Proteomes" id="UP000054630"/>
    </source>
</evidence>
<organism evidence="1 2">
    <name type="scientific">Trichinella nelsoni</name>
    <dbReference type="NCBI Taxonomy" id="6336"/>
    <lineage>
        <taxon>Eukaryota</taxon>
        <taxon>Metazoa</taxon>
        <taxon>Ecdysozoa</taxon>
        <taxon>Nematoda</taxon>
        <taxon>Enoplea</taxon>
        <taxon>Dorylaimia</taxon>
        <taxon>Trichinellida</taxon>
        <taxon>Trichinellidae</taxon>
        <taxon>Trichinella</taxon>
    </lineage>
</organism>
<keyword evidence="2" id="KW-1185">Reference proteome</keyword>
<dbReference type="AlphaFoldDB" id="A0A0V0RXS7"/>
<sequence>MLKAVVSGYEKRLAFTKFHLRTCIAANPNERDARSIFCINKQTISGDRLRSMDTVLLRVKREMSLGNEQQTDPAADLMQDCGQSARTIIRAKELCKHRFLLKNMADATR</sequence>
<name>A0A0V0RXS7_9BILA</name>
<accession>A0A0V0RXS7</accession>
<comment type="caution">
    <text evidence="1">The sequence shown here is derived from an EMBL/GenBank/DDBJ whole genome shotgun (WGS) entry which is preliminary data.</text>
</comment>
<dbReference type="Proteomes" id="UP000054630">
    <property type="component" value="Unassembled WGS sequence"/>
</dbReference>
<reference evidence="1 2" key="1">
    <citation type="submission" date="2015-01" db="EMBL/GenBank/DDBJ databases">
        <title>Evolution of Trichinella species and genotypes.</title>
        <authorList>
            <person name="Korhonen P.K."/>
            <person name="Edoardo P."/>
            <person name="Giuseppe L.R."/>
            <person name="Gasser R.B."/>
        </authorList>
    </citation>
    <scope>NUCLEOTIDE SEQUENCE [LARGE SCALE GENOMIC DNA]</scope>
    <source>
        <strain evidence="1">ISS37</strain>
    </source>
</reference>
<dbReference type="EMBL" id="JYDL01000061">
    <property type="protein sequence ID" value="KRX19259.1"/>
    <property type="molecule type" value="Genomic_DNA"/>
</dbReference>
<gene>
    <name evidence="1" type="ORF">T07_1549</name>
</gene>
<evidence type="ECO:0000313" key="1">
    <source>
        <dbReference type="EMBL" id="KRX19259.1"/>
    </source>
</evidence>
<protein>
    <submittedName>
        <fullName evidence="1">Uncharacterized protein</fullName>
    </submittedName>
</protein>